<evidence type="ECO:0000313" key="3">
    <source>
        <dbReference type="Proteomes" id="UP000268350"/>
    </source>
</evidence>
<name>A0A3B0JST7_DROGU</name>
<protein>
    <submittedName>
        <fullName evidence="2">Uncharacterized protein</fullName>
    </submittedName>
</protein>
<organism evidence="2 3">
    <name type="scientific">Drosophila guanche</name>
    <name type="common">Fruit fly</name>
    <dbReference type="NCBI Taxonomy" id="7266"/>
    <lineage>
        <taxon>Eukaryota</taxon>
        <taxon>Metazoa</taxon>
        <taxon>Ecdysozoa</taxon>
        <taxon>Arthropoda</taxon>
        <taxon>Hexapoda</taxon>
        <taxon>Insecta</taxon>
        <taxon>Pterygota</taxon>
        <taxon>Neoptera</taxon>
        <taxon>Endopterygota</taxon>
        <taxon>Diptera</taxon>
        <taxon>Brachycera</taxon>
        <taxon>Muscomorpha</taxon>
        <taxon>Ephydroidea</taxon>
        <taxon>Drosophilidae</taxon>
        <taxon>Drosophila</taxon>
        <taxon>Sophophora</taxon>
    </lineage>
</organism>
<dbReference type="OrthoDB" id="278338at2759"/>
<dbReference type="STRING" id="7266.A0A3B0JST7"/>
<gene>
    <name evidence="2" type="ORF">DGUA_6G015059</name>
</gene>
<proteinExistence type="predicted"/>
<accession>A0A3B0JST7</accession>
<dbReference type="AlphaFoldDB" id="A0A3B0JST7"/>
<keyword evidence="3" id="KW-1185">Reference proteome</keyword>
<feature type="region of interest" description="Disordered" evidence="1">
    <location>
        <begin position="73"/>
        <end position="119"/>
    </location>
</feature>
<dbReference type="EMBL" id="OUUW01000009">
    <property type="protein sequence ID" value="SPP85167.1"/>
    <property type="molecule type" value="Genomic_DNA"/>
</dbReference>
<sequence length="178" mass="19768">MSRNGAAVVSAFRLLLRPSGVSRHRGLRLAPVTAFALHLRPCGGHELQQHRTFAATTSDDDGKHPLDKHKTQLETGGLEVNHTKGEVKVQEDVKSYEEESKKSDENELEDSESKGVDKESLEKAVIAESSRNLDRKIQENPLQVIKDSPRKALSEIFVVLVECCMSMGHHSLCSILFL</sequence>
<reference evidence="3" key="1">
    <citation type="submission" date="2018-01" db="EMBL/GenBank/DDBJ databases">
        <authorList>
            <person name="Alioto T."/>
            <person name="Alioto T."/>
        </authorList>
    </citation>
    <scope>NUCLEOTIDE SEQUENCE [LARGE SCALE GENOMIC DNA]</scope>
</reference>
<evidence type="ECO:0000313" key="2">
    <source>
        <dbReference type="EMBL" id="SPP85167.1"/>
    </source>
</evidence>
<dbReference type="Proteomes" id="UP000268350">
    <property type="component" value="Unassembled WGS sequence"/>
</dbReference>
<feature type="compositionally biased region" description="Basic and acidic residues" evidence="1">
    <location>
        <begin position="81"/>
        <end position="119"/>
    </location>
</feature>
<evidence type="ECO:0000256" key="1">
    <source>
        <dbReference type="SAM" id="MobiDB-lite"/>
    </source>
</evidence>